<feature type="transmembrane region" description="Helical" evidence="1">
    <location>
        <begin position="66"/>
        <end position="86"/>
    </location>
</feature>
<feature type="domain" description="Excalibur calcium-binding" evidence="2">
    <location>
        <begin position="100"/>
        <end position="136"/>
    </location>
</feature>
<protein>
    <submittedName>
        <fullName evidence="3">Excalibur calcium-binding domain protein</fullName>
    </submittedName>
</protein>
<reference evidence="3 4" key="1">
    <citation type="submission" date="2017-03" db="EMBL/GenBank/DDBJ databases">
        <authorList>
            <person name="Afonso C.L."/>
            <person name="Miller P.J."/>
            <person name="Scott M.A."/>
            <person name="Spackman E."/>
            <person name="Goraichik I."/>
            <person name="Dimitrov K.M."/>
            <person name="Suarez D.L."/>
            <person name="Swayne D.E."/>
        </authorList>
    </citation>
    <scope>NUCLEOTIDE SEQUENCE [LARGE SCALE GENOMIC DNA]</scope>
    <source>
        <strain evidence="3 4">CECT 7691</strain>
    </source>
</reference>
<keyword evidence="1" id="KW-0812">Transmembrane</keyword>
<name>A0A1Y5S1Y0_9PROT</name>
<evidence type="ECO:0000313" key="4">
    <source>
        <dbReference type="Proteomes" id="UP000193200"/>
    </source>
</evidence>
<keyword evidence="1" id="KW-0472">Membrane</keyword>
<organism evidence="3 4">
    <name type="scientific">Oceanibacterium hippocampi</name>
    <dbReference type="NCBI Taxonomy" id="745714"/>
    <lineage>
        <taxon>Bacteria</taxon>
        <taxon>Pseudomonadati</taxon>
        <taxon>Pseudomonadota</taxon>
        <taxon>Alphaproteobacteria</taxon>
        <taxon>Sneathiellales</taxon>
        <taxon>Sneathiellaceae</taxon>
        <taxon>Oceanibacterium</taxon>
    </lineage>
</organism>
<keyword evidence="4" id="KW-1185">Reference proteome</keyword>
<evidence type="ECO:0000259" key="2">
    <source>
        <dbReference type="SMART" id="SM00894"/>
    </source>
</evidence>
<dbReference type="InParanoid" id="A0A1Y5S1Y0"/>
<dbReference type="InterPro" id="IPR008613">
    <property type="entry name" value="Excalibur_Ca-bd_domain"/>
</dbReference>
<dbReference type="Proteomes" id="UP000193200">
    <property type="component" value="Unassembled WGS sequence"/>
</dbReference>
<evidence type="ECO:0000313" key="3">
    <source>
        <dbReference type="EMBL" id="SLN30776.1"/>
    </source>
</evidence>
<accession>A0A1Y5S1Y0</accession>
<evidence type="ECO:0000256" key="1">
    <source>
        <dbReference type="SAM" id="Phobius"/>
    </source>
</evidence>
<proteinExistence type="predicted"/>
<dbReference type="Pfam" id="PF05901">
    <property type="entry name" value="Excalibur"/>
    <property type="match status" value="1"/>
</dbReference>
<gene>
    <name evidence="3" type="ORF">OCH7691_01085</name>
</gene>
<dbReference type="AlphaFoldDB" id="A0A1Y5S1Y0"/>
<dbReference type="SMART" id="SM00894">
    <property type="entry name" value="Excalibur"/>
    <property type="match status" value="1"/>
</dbReference>
<sequence>MAHGGMRRRPGRPGGRAKFLYLPGRRRRLGDEAVGERRAAALKRRFARTSAPCFRASNGRRELREWGLALLIVSLAAAAAHGLFVASPWPPVLTLRHVAAAPNCGAARLAGLAPARRGAPGYYARHDADHDGIACEPWAGARSDRYRPRRLHHRIPMPSH</sequence>
<keyword evidence="1" id="KW-1133">Transmembrane helix</keyword>
<dbReference type="EMBL" id="FWFR01000001">
    <property type="protein sequence ID" value="SLN30776.1"/>
    <property type="molecule type" value="Genomic_DNA"/>
</dbReference>